<sequence>MRIAVAAVAAAVALSASSSSLRVSGFAPLSRGSARGSRPLSRGPVFENVGARRSPTRPAAPGSGTVTGTGTVLSALNIQENAPRDVGSMDQWATNYGVQKADGFQLTSEDGVDFGVMTTQPLADGSPVLQVPSNMILSSGGCRDELIQMGGNVAEAADMLARYGAGDQIQQFYLFLKVLVEYQKGDNSPWFPWLNAMPRLFYNAVSMTDFCYECLPPLVFALSRKERVKFDNYFDALQKVDFLDPMIKGDKDLAKWAFNIVLTRALGPDGGDKFIVPLADMFNHGTETEVAIGFDEEGNCNAYTTKNVQEGSPLRMSYGDPSNPSYFFAKYGFLDETSPATFCKIMLNGNDERLKNLGYDFSRMLFFKETGEISEEVWDVMLYQVLASNLEYQNAFYDAHLNGDADTKRAYHEHYFSQTSMALKEHVDNFLKQLDELSAKSIGKNLEDHPRLPLILRHNEFVKQTFLAVSQRLNAMVAERDPVGA</sequence>
<dbReference type="PANTHER" id="PTHR13271:SF137">
    <property type="entry name" value="SET DOMAIN-CONTAINING PROTEIN"/>
    <property type="match status" value="1"/>
</dbReference>
<dbReference type="AlphaFoldDB" id="A0A7S4JSW4"/>
<dbReference type="EMBL" id="HBKQ01048277">
    <property type="protein sequence ID" value="CAE2273210.1"/>
    <property type="molecule type" value="Transcribed_RNA"/>
</dbReference>
<reference evidence="3" key="1">
    <citation type="submission" date="2021-01" db="EMBL/GenBank/DDBJ databases">
        <authorList>
            <person name="Corre E."/>
            <person name="Pelletier E."/>
            <person name="Niang G."/>
            <person name="Scheremetjew M."/>
            <person name="Finn R."/>
            <person name="Kale V."/>
            <person name="Holt S."/>
            <person name="Cochrane G."/>
            <person name="Meng A."/>
            <person name="Brown T."/>
            <person name="Cohen L."/>
        </authorList>
    </citation>
    <scope>NUCLEOTIDE SEQUENCE</scope>
    <source>
        <strain evidence="3">Isolate 1302-5</strain>
    </source>
</reference>
<accession>A0A7S4JSW4</accession>
<evidence type="ECO:0000313" key="3">
    <source>
        <dbReference type="EMBL" id="CAE2273210.1"/>
    </source>
</evidence>
<dbReference type="InterPro" id="IPR046341">
    <property type="entry name" value="SET_dom_sf"/>
</dbReference>
<dbReference type="SUPFAM" id="SSF82199">
    <property type="entry name" value="SET domain"/>
    <property type="match status" value="1"/>
</dbReference>
<protein>
    <recommendedName>
        <fullName evidence="4">SET domain-containing protein</fullName>
    </recommendedName>
</protein>
<name>A0A7S4JSW4_9STRA</name>
<dbReference type="GO" id="GO:0016279">
    <property type="term" value="F:protein-lysine N-methyltransferase activity"/>
    <property type="evidence" value="ECO:0007669"/>
    <property type="project" value="TreeGrafter"/>
</dbReference>
<dbReference type="InterPro" id="IPR050600">
    <property type="entry name" value="SETD3_SETD6_MTase"/>
</dbReference>
<proteinExistence type="predicted"/>
<evidence type="ECO:0000256" key="2">
    <source>
        <dbReference type="SAM" id="SignalP"/>
    </source>
</evidence>
<feature type="region of interest" description="Disordered" evidence="1">
    <location>
        <begin position="27"/>
        <end position="66"/>
    </location>
</feature>
<dbReference type="CDD" id="cd10527">
    <property type="entry name" value="SET_LSMT"/>
    <property type="match status" value="1"/>
</dbReference>
<dbReference type="PANTHER" id="PTHR13271">
    <property type="entry name" value="UNCHARACTERIZED PUTATIVE METHYLTRANSFERASE"/>
    <property type="match status" value="1"/>
</dbReference>
<evidence type="ECO:0000256" key="1">
    <source>
        <dbReference type="SAM" id="MobiDB-lite"/>
    </source>
</evidence>
<evidence type="ECO:0008006" key="4">
    <source>
        <dbReference type="Google" id="ProtNLM"/>
    </source>
</evidence>
<feature type="chain" id="PRO_5030655663" description="SET domain-containing protein" evidence="2">
    <location>
        <begin position="19"/>
        <end position="485"/>
    </location>
</feature>
<feature type="signal peptide" evidence="2">
    <location>
        <begin position="1"/>
        <end position="18"/>
    </location>
</feature>
<gene>
    <name evidence="3" type="ORF">OAUR00152_LOCUS33325</name>
</gene>
<organism evidence="3">
    <name type="scientific">Odontella aurita</name>
    <dbReference type="NCBI Taxonomy" id="265563"/>
    <lineage>
        <taxon>Eukaryota</taxon>
        <taxon>Sar</taxon>
        <taxon>Stramenopiles</taxon>
        <taxon>Ochrophyta</taxon>
        <taxon>Bacillariophyta</taxon>
        <taxon>Mediophyceae</taxon>
        <taxon>Biddulphiophycidae</taxon>
        <taxon>Eupodiscales</taxon>
        <taxon>Odontellaceae</taxon>
        <taxon>Odontella</taxon>
    </lineage>
</organism>
<dbReference type="Gene3D" id="3.90.1410.10">
    <property type="entry name" value="set domain protein methyltransferase, domain 1"/>
    <property type="match status" value="1"/>
</dbReference>
<keyword evidence="2" id="KW-0732">Signal</keyword>